<dbReference type="GO" id="GO:0016616">
    <property type="term" value="F:oxidoreductase activity, acting on the CH-OH group of donors, NAD or NADP as acceptor"/>
    <property type="evidence" value="ECO:0007669"/>
    <property type="project" value="InterPro"/>
</dbReference>
<dbReference type="SUPFAM" id="SSF52413">
    <property type="entry name" value="UDP-glucose/GDP-mannose dehydrogenase C-terminal domain"/>
    <property type="match status" value="1"/>
</dbReference>
<protein>
    <submittedName>
        <fullName evidence="6">Nucleotide sugar dehydrogenase</fullName>
    </submittedName>
</protein>
<proteinExistence type="inferred from homology"/>
<dbReference type="GO" id="GO:0016628">
    <property type="term" value="F:oxidoreductase activity, acting on the CH-CH group of donors, NAD or NADP as acceptor"/>
    <property type="evidence" value="ECO:0007669"/>
    <property type="project" value="InterPro"/>
</dbReference>
<dbReference type="InterPro" id="IPR036220">
    <property type="entry name" value="UDP-Glc/GDP-Man_DH_C_sf"/>
</dbReference>
<dbReference type="InterPro" id="IPR001732">
    <property type="entry name" value="UDP-Glc/GDP-Man_DH_N"/>
</dbReference>
<dbReference type="PANTHER" id="PTHR43491">
    <property type="entry name" value="UDP-N-ACETYL-D-MANNOSAMINE DEHYDROGENASE"/>
    <property type="match status" value="1"/>
</dbReference>
<gene>
    <name evidence="6" type="ORF">COS99_06540</name>
</gene>
<evidence type="ECO:0000256" key="2">
    <source>
        <dbReference type="ARBA" id="ARBA00023002"/>
    </source>
</evidence>
<keyword evidence="2" id="KW-0560">Oxidoreductase</keyword>
<accession>A0A2J0KRJ3</accession>
<dbReference type="InterPro" id="IPR008927">
    <property type="entry name" value="6-PGluconate_DH-like_C_sf"/>
</dbReference>
<evidence type="ECO:0000259" key="5">
    <source>
        <dbReference type="SMART" id="SM00984"/>
    </source>
</evidence>
<evidence type="ECO:0000256" key="4">
    <source>
        <dbReference type="PIRNR" id="PIRNR000124"/>
    </source>
</evidence>
<dbReference type="InterPro" id="IPR036291">
    <property type="entry name" value="NAD(P)-bd_dom_sf"/>
</dbReference>
<dbReference type="AlphaFoldDB" id="A0A2J0KRJ3"/>
<dbReference type="Gene3D" id="3.40.50.720">
    <property type="entry name" value="NAD(P)-binding Rossmann-like Domain"/>
    <property type="match status" value="2"/>
</dbReference>
<dbReference type="EMBL" id="PEWV01000066">
    <property type="protein sequence ID" value="PIU41222.1"/>
    <property type="molecule type" value="Genomic_DNA"/>
</dbReference>
<comment type="similarity">
    <text evidence="1 4">Belongs to the UDP-glucose/GDP-mannose dehydrogenase family.</text>
</comment>
<dbReference type="Pfam" id="PF03721">
    <property type="entry name" value="UDPG_MGDP_dh_N"/>
    <property type="match status" value="1"/>
</dbReference>
<dbReference type="Pfam" id="PF00984">
    <property type="entry name" value="UDPG_MGDP_dh"/>
    <property type="match status" value="1"/>
</dbReference>
<dbReference type="InterPro" id="IPR028359">
    <property type="entry name" value="UDP_ManNAc/GlcNAc_DH"/>
</dbReference>
<organism evidence="6 7">
    <name type="scientific">Candidatus Aquitaenariimonas noxiae</name>
    <dbReference type="NCBI Taxonomy" id="1974741"/>
    <lineage>
        <taxon>Bacteria</taxon>
        <taxon>Pseudomonadati</taxon>
        <taxon>Candidatus Omnitrophota</taxon>
        <taxon>Candidatus Aquitaenariimonas</taxon>
    </lineage>
</organism>
<dbReference type="PIRSF" id="PIRSF000124">
    <property type="entry name" value="UDPglc_GDPman_dh"/>
    <property type="match status" value="1"/>
</dbReference>
<dbReference type="GO" id="GO:0051287">
    <property type="term" value="F:NAD binding"/>
    <property type="evidence" value="ECO:0007669"/>
    <property type="project" value="InterPro"/>
</dbReference>
<name>A0A2J0KRJ3_9BACT</name>
<dbReference type="PANTHER" id="PTHR43491:SF2">
    <property type="entry name" value="UDP-N-ACETYL-D-MANNOSAMINE DEHYDROGENASE"/>
    <property type="match status" value="1"/>
</dbReference>
<dbReference type="Proteomes" id="UP000230052">
    <property type="component" value="Unassembled WGS sequence"/>
</dbReference>
<dbReference type="SUPFAM" id="SSF48179">
    <property type="entry name" value="6-phosphogluconate dehydrogenase C-terminal domain-like"/>
    <property type="match status" value="1"/>
</dbReference>
<dbReference type="PIRSF" id="PIRSF500136">
    <property type="entry name" value="UDP_ManNAc_DH"/>
    <property type="match status" value="1"/>
</dbReference>
<sequence>MNIYKELTSKRTSIAVVGLGYVGMPLAIEFGKVVKTIGFDLNSKRIAELKKGIDRNGETKTEEIKEAKLIEFTDKPEKLKEAKFIIVAVPTPINKNKQPDLYCMTSASEVVGKNLTKGSIVVYESTVYPGVTEDICIPILEKCSKLKYGKDFKAGYSPERINPGDKEHNVRDIIKVVSGCDKETLEEVANIYSIVVKAGVFRAASIKTAEAAKVIENTQRDLNIALMNELSIIFNRMGIDTLSVLEAAGTKWNFVKMKPGLVGGHCIGVDPYYLTFKAEELGYNPQVILAGRRINDNMGKYIAEQTVKKLIEAGKAVKGSKVMVAGITFKENVSDIRNSRVIDIINELKEYGIDTIVFDPLADKEEVKHEYGIELVEYNKKIKADGLILAVCHDAFKKLLVVDMLEKHLVHNGAKGVVVDVKGMMSVASFKGSNVLYWRL</sequence>
<dbReference type="SMART" id="SM00984">
    <property type="entry name" value="UDPG_MGDP_dh_C"/>
    <property type="match status" value="1"/>
</dbReference>
<dbReference type="NCBIfam" id="TIGR03026">
    <property type="entry name" value="NDP-sugDHase"/>
    <property type="match status" value="1"/>
</dbReference>
<comment type="caution">
    <text evidence="6">The sequence shown here is derived from an EMBL/GenBank/DDBJ whole genome shotgun (WGS) entry which is preliminary data.</text>
</comment>
<dbReference type="InterPro" id="IPR014027">
    <property type="entry name" value="UDP-Glc/GDP-Man_DH_C"/>
</dbReference>
<dbReference type="Pfam" id="PF03720">
    <property type="entry name" value="UDPG_MGDP_dh_C"/>
    <property type="match status" value="1"/>
</dbReference>
<evidence type="ECO:0000256" key="1">
    <source>
        <dbReference type="ARBA" id="ARBA00006601"/>
    </source>
</evidence>
<evidence type="ECO:0000313" key="7">
    <source>
        <dbReference type="Proteomes" id="UP000230052"/>
    </source>
</evidence>
<reference evidence="6 7" key="1">
    <citation type="submission" date="2017-09" db="EMBL/GenBank/DDBJ databases">
        <title>Depth-based differentiation of microbial function through sediment-hosted aquifers and enrichment of novel symbionts in the deep terrestrial subsurface.</title>
        <authorList>
            <person name="Probst A.J."/>
            <person name="Ladd B."/>
            <person name="Jarett J.K."/>
            <person name="Geller-Mcgrath D.E."/>
            <person name="Sieber C.M."/>
            <person name="Emerson J.B."/>
            <person name="Anantharaman K."/>
            <person name="Thomas B.C."/>
            <person name="Malmstrom R."/>
            <person name="Stieglmeier M."/>
            <person name="Klingl A."/>
            <person name="Woyke T."/>
            <person name="Ryan C.M."/>
            <person name="Banfield J.F."/>
        </authorList>
    </citation>
    <scope>NUCLEOTIDE SEQUENCE [LARGE SCALE GENOMIC DNA]</scope>
    <source>
        <strain evidence="6">CG07_land_8_20_14_0_80_42_15</strain>
    </source>
</reference>
<dbReference type="InterPro" id="IPR014026">
    <property type="entry name" value="UDP-Glc/GDP-Man_DH_dimer"/>
</dbReference>
<evidence type="ECO:0000256" key="3">
    <source>
        <dbReference type="ARBA" id="ARBA00023027"/>
    </source>
</evidence>
<evidence type="ECO:0000313" key="6">
    <source>
        <dbReference type="EMBL" id="PIU41222.1"/>
    </source>
</evidence>
<feature type="domain" description="UDP-glucose/GDP-mannose dehydrogenase C-terminal" evidence="5">
    <location>
        <begin position="323"/>
        <end position="427"/>
    </location>
</feature>
<dbReference type="GO" id="GO:0000271">
    <property type="term" value="P:polysaccharide biosynthetic process"/>
    <property type="evidence" value="ECO:0007669"/>
    <property type="project" value="InterPro"/>
</dbReference>
<dbReference type="SUPFAM" id="SSF51735">
    <property type="entry name" value="NAD(P)-binding Rossmann-fold domains"/>
    <property type="match status" value="1"/>
</dbReference>
<dbReference type="InterPro" id="IPR017476">
    <property type="entry name" value="UDP-Glc/GDP-Man"/>
</dbReference>
<keyword evidence="3" id="KW-0520">NAD</keyword>